<evidence type="ECO:0000259" key="4">
    <source>
        <dbReference type="Pfam" id="PF20147"/>
    </source>
</evidence>
<dbReference type="EnsemblProtists" id="Phyra83122">
    <property type="protein sequence ID" value="Phyra83122"/>
    <property type="gene ID" value="Phyra83122"/>
</dbReference>
<dbReference type="Pfam" id="PF20147">
    <property type="entry name" value="Crinkler"/>
    <property type="match status" value="1"/>
</dbReference>
<dbReference type="GO" id="GO:0005576">
    <property type="term" value="C:extracellular region"/>
    <property type="evidence" value="ECO:0007669"/>
    <property type="project" value="UniProtKB-SubCell"/>
</dbReference>
<evidence type="ECO:0000256" key="2">
    <source>
        <dbReference type="ARBA" id="ARBA00004613"/>
    </source>
</evidence>
<evidence type="ECO:0000256" key="1">
    <source>
        <dbReference type="ARBA" id="ARBA00004340"/>
    </source>
</evidence>
<evidence type="ECO:0000256" key="3">
    <source>
        <dbReference type="ARBA" id="ARBA00022525"/>
    </source>
</evidence>
<protein>
    <recommendedName>
        <fullName evidence="4">Crinkler effector protein N-terminal domain-containing protein</fullName>
    </recommendedName>
</protein>
<proteinExistence type="predicted"/>
<reference evidence="6" key="1">
    <citation type="journal article" date="2006" name="Science">
        <title>Phytophthora genome sequences uncover evolutionary origins and mechanisms of pathogenesis.</title>
        <authorList>
            <person name="Tyler B.M."/>
            <person name="Tripathy S."/>
            <person name="Zhang X."/>
            <person name="Dehal P."/>
            <person name="Jiang R.H."/>
            <person name="Aerts A."/>
            <person name="Arredondo F.D."/>
            <person name="Baxter L."/>
            <person name="Bensasson D."/>
            <person name="Beynon J.L."/>
            <person name="Chapman J."/>
            <person name="Damasceno C.M."/>
            <person name="Dorrance A.E."/>
            <person name="Dou D."/>
            <person name="Dickerman A.W."/>
            <person name="Dubchak I.L."/>
            <person name="Garbelotto M."/>
            <person name="Gijzen M."/>
            <person name="Gordon S.G."/>
            <person name="Govers F."/>
            <person name="Grunwald N.J."/>
            <person name="Huang W."/>
            <person name="Ivors K.L."/>
            <person name="Jones R.W."/>
            <person name="Kamoun S."/>
            <person name="Krampis K."/>
            <person name="Lamour K.H."/>
            <person name="Lee M.K."/>
            <person name="McDonald W.H."/>
            <person name="Medina M."/>
            <person name="Meijer H.J."/>
            <person name="Nordberg E.K."/>
            <person name="Maclean D.J."/>
            <person name="Ospina-Giraldo M.D."/>
            <person name="Morris P.F."/>
            <person name="Phuntumart V."/>
            <person name="Putnam N.H."/>
            <person name="Rash S."/>
            <person name="Rose J.K."/>
            <person name="Sakihama Y."/>
            <person name="Salamov A.A."/>
            <person name="Savidor A."/>
            <person name="Scheuring C.F."/>
            <person name="Smith B.M."/>
            <person name="Sobral B.W."/>
            <person name="Terry A."/>
            <person name="Torto-Alalibo T.A."/>
            <person name="Win J."/>
            <person name="Xu Z."/>
            <person name="Zhang H."/>
            <person name="Grigoriev I.V."/>
            <person name="Rokhsar D.S."/>
            <person name="Boore J.L."/>
        </authorList>
    </citation>
    <scope>NUCLEOTIDE SEQUENCE [LARGE SCALE GENOMIC DNA]</scope>
    <source>
        <strain evidence="6">Pr102</strain>
    </source>
</reference>
<keyword evidence="6" id="KW-1185">Reference proteome</keyword>
<feature type="domain" description="Crinkler effector protein N-terminal" evidence="4">
    <location>
        <begin position="4"/>
        <end position="107"/>
    </location>
</feature>
<dbReference type="OMA" id="IACEAQG"/>
<dbReference type="EMBL" id="DS566080">
    <property type="status" value="NOT_ANNOTATED_CDS"/>
    <property type="molecule type" value="Genomic_DNA"/>
</dbReference>
<dbReference type="HOGENOM" id="CLU_1781131_0_0_1"/>
<dbReference type="VEuPathDB" id="FungiDB:KRP23_11472"/>
<name>H3GZB9_PHYRM</name>
<dbReference type="GO" id="GO:0043657">
    <property type="term" value="C:host cell"/>
    <property type="evidence" value="ECO:0007669"/>
    <property type="project" value="UniProtKB-SubCell"/>
</dbReference>
<dbReference type="InParanoid" id="H3GZB9"/>
<dbReference type="InterPro" id="IPR045379">
    <property type="entry name" value="Crinkler_N"/>
</dbReference>
<comment type="subcellular location">
    <subcellularLocation>
        <location evidence="1">Host cell</location>
    </subcellularLocation>
    <subcellularLocation>
        <location evidence="2">Secreted</location>
    </subcellularLocation>
</comment>
<accession>H3GZB9</accession>
<evidence type="ECO:0000313" key="6">
    <source>
        <dbReference type="Proteomes" id="UP000005238"/>
    </source>
</evidence>
<keyword evidence="3" id="KW-0964">Secreted</keyword>
<evidence type="ECO:0000313" key="5">
    <source>
        <dbReference type="EnsemblProtists" id="Phyra83122"/>
    </source>
</evidence>
<dbReference type="Proteomes" id="UP000005238">
    <property type="component" value="Unassembled WGS sequence"/>
</dbReference>
<reference evidence="5" key="2">
    <citation type="submission" date="2015-06" db="UniProtKB">
        <authorList>
            <consortium name="EnsemblProtists"/>
        </authorList>
    </citation>
    <scope>IDENTIFICATION</scope>
    <source>
        <strain evidence="5">Pr102</strain>
    </source>
</reference>
<dbReference type="AlphaFoldDB" id="H3GZB9"/>
<dbReference type="VEuPathDB" id="FungiDB:KRP22_14984"/>
<sequence>MMQLSLVCAVVGEVGDAFPVPIDAGLSVGRLKDAIKAENPKTMQCDVKDARLFLAKQGSTWLDMAGVAPVALDEHGTPQGFEPTLFLKNAKYFGENFQPGEGEVHVLSSKSGQSQADRLCRTFAIDVNDIEHFTARRYWEQIIYSE</sequence>
<organism evidence="5 6">
    <name type="scientific">Phytophthora ramorum</name>
    <name type="common">Sudden oak death agent</name>
    <dbReference type="NCBI Taxonomy" id="164328"/>
    <lineage>
        <taxon>Eukaryota</taxon>
        <taxon>Sar</taxon>
        <taxon>Stramenopiles</taxon>
        <taxon>Oomycota</taxon>
        <taxon>Peronosporomycetes</taxon>
        <taxon>Peronosporales</taxon>
        <taxon>Peronosporaceae</taxon>
        <taxon>Phytophthora</taxon>
    </lineage>
</organism>